<sequence length="117" mass="12839">MEPLTNAGANRRRVAGLRREEVAAASGISVDHYTRLEQGRETHPSDPVLDALARALQLNVDASEHLYRLRAATSSPRSARGDEFILGQRMAALVEAVRPNPAYALEPSRHRVEGACR</sequence>
<gene>
    <name evidence="2" type="ORF">E3T51_04995</name>
</gene>
<evidence type="ECO:0000259" key="1">
    <source>
        <dbReference type="PROSITE" id="PS50943"/>
    </source>
</evidence>
<name>A0A4R9BSR5_9MICO</name>
<evidence type="ECO:0000313" key="2">
    <source>
        <dbReference type="EMBL" id="TFD90185.1"/>
    </source>
</evidence>
<dbReference type="Pfam" id="PF13560">
    <property type="entry name" value="HTH_31"/>
    <property type="match status" value="1"/>
</dbReference>
<protein>
    <submittedName>
        <fullName evidence="2">XRE family transcriptional regulator</fullName>
    </submittedName>
</protein>
<dbReference type="Proteomes" id="UP000297626">
    <property type="component" value="Unassembled WGS sequence"/>
</dbReference>
<dbReference type="SUPFAM" id="SSF47413">
    <property type="entry name" value="lambda repressor-like DNA-binding domains"/>
    <property type="match status" value="1"/>
</dbReference>
<dbReference type="PANTHER" id="PTHR35010:SF2">
    <property type="entry name" value="BLL4672 PROTEIN"/>
    <property type="match status" value="1"/>
</dbReference>
<feature type="domain" description="HTH cro/C1-type" evidence="1">
    <location>
        <begin position="12"/>
        <end position="63"/>
    </location>
</feature>
<dbReference type="InterPro" id="IPR010982">
    <property type="entry name" value="Lambda_DNA-bd_dom_sf"/>
</dbReference>
<reference evidence="2 3" key="1">
    <citation type="submission" date="2019-03" db="EMBL/GenBank/DDBJ databases">
        <title>Genomics of glacier-inhabiting Cryobacterium strains.</title>
        <authorList>
            <person name="Liu Q."/>
            <person name="Xin Y.-H."/>
        </authorList>
    </citation>
    <scope>NUCLEOTIDE SEQUENCE [LARGE SCALE GENOMIC DNA]</scope>
    <source>
        <strain evidence="2 3">Sr54</strain>
    </source>
</reference>
<proteinExistence type="predicted"/>
<keyword evidence="3" id="KW-1185">Reference proteome</keyword>
<dbReference type="InterPro" id="IPR001387">
    <property type="entry name" value="Cro/C1-type_HTH"/>
</dbReference>
<dbReference type="SMART" id="SM00530">
    <property type="entry name" value="HTH_XRE"/>
    <property type="match status" value="1"/>
</dbReference>
<evidence type="ECO:0000313" key="3">
    <source>
        <dbReference type="Proteomes" id="UP000297626"/>
    </source>
</evidence>
<dbReference type="EMBL" id="SOHN01000008">
    <property type="protein sequence ID" value="TFD90185.1"/>
    <property type="molecule type" value="Genomic_DNA"/>
</dbReference>
<dbReference type="GO" id="GO:0003677">
    <property type="term" value="F:DNA binding"/>
    <property type="evidence" value="ECO:0007669"/>
    <property type="project" value="InterPro"/>
</dbReference>
<accession>A0A4R9BSR5</accession>
<dbReference type="PANTHER" id="PTHR35010">
    <property type="entry name" value="BLL4672 PROTEIN-RELATED"/>
    <property type="match status" value="1"/>
</dbReference>
<dbReference type="Gene3D" id="1.10.260.40">
    <property type="entry name" value="lambda repressor-like DNA-binding domains"/>
    <property type="match status" value="1"/>
</dbReference>
<dbReference type="CDD" id="cd00093">
    <property type="entry name" value="HTH_XRE"/>
    <property type="match status" value="1"/>
</dbReference>
<dbReference type="AlphaFoldDB" id="A0A4R9BSR5"/>
<dbReference type="PROSITE" id="PS50943">
    <property type="entry name" value="HTH_CROC1"/>
    <property type="match status" value="1"/>
</dbReference>
<organism evidence="2 3">
    <name type="scientific">Cryobacterium serini</name>
    <dbReference type="NCBI Taxonomy" id="1259201"/>
    <lineage>
        <taxon>Bacteria</taxon>
        <taxon>Bacillati</taxon>
        <taxon>Actinomycetota</taxon>
        <taxon>Actinomycetes</taxon>
        <taxon>Micrococcales</taxon>
        <taxon>Microbacteriaceae</taxon>
        <taxon>Cryobacterium</taxon>
    </lineage>
</organism>
<comment type="caution">
    <text evidence="2">The sequence shown here is derived from an EMBL/GenBank/DDBJ whole genome shotgun (WGS) entry which is preliminary data.</text>
</comment>